<reference evidence="1 2" key="1">
    <citation type="submission" date="2019-08" db="EMBL/GenBank/DDBJ databases">
        <title>Whole genome sequencing of chitin degrading bacteria Chitinophaga pinensis YS16.</title>
        <authorList>
            <person name="Singh R.P."/>
            <person name="Manchanda G."/>
            <person name="Maurya I.K."/>
            <person name="Joshi N.K."/>
            <person name="Srivastava A.K."/>
        </authorList>
    </citation>
    <scope>NUCLEOTIDE SEQUENCE [LARGE SCALE GENOMIC DNA]</scope>
    <source>
        <strain evidence="1 2">YS-16</strain>
    </source>
</reference>
<keyword evidence="2" id="KW-1185">Reference proteome</keyword>
<dbReference type="PROSITE" id="PS51257">
    <property type="entry name" value="PROKAR_LIPOPROTEIN"/>
    <property type="match status" value="1"/>
</dbReference>
<organism evidence="1 2">
    <name type="scientific">Chitinophaga pinensis</name>
    <dbReference type="NCBI Taxonomy" id="79329"/>
    <lineage>
        <taxon>Bacteria</taxon>
        <taxon>Pseudomonadati</taxon>
        <taxon>Bacteroidota</taxon>
        <taxon>Chitinophagia</taxon>
        <taxon>Chitinophagales</taxon>
        <taxon>Chitinophagaceae</taxon>
        <taxon>Chitinophaga</taxon>
    </lineage>
</organism>
<dbReference type="OrthoDB" id="1043438at2"/>
<sequence length="99" mass="11237">MKLNIKNISWLLLAATVVSCSKKNEAYRDLIKDGEIYYPGIIQNAGYRAGNLRTMLYWNPSPDPKITHYKIFWNNKQDSLTLPADSHDPNDTASVIVPV</sequence>
<gene>
    <name evidence="1" type="ORF">FEF09_29530</name>
</gene>
<evidence type="ECO:0000313" key="1">
    <source>
        <dbReference type="EMBL" id="TWV90443.1"/>
    </source>
</evidence>
<name>A0A5C6LL42_9BACT</name>
<comment type="caution">
    <text evidence="1">The sequence shown here is derived from an EMBL/GenBank/DDBJ whole genome shotgun (WGS) entry which is preliminary data.</text>
</comment>
<dbReference type="EMBL" id="VOHS01000082">
    <property type="protein sequence ID" value="TWV90443.1"/>
    <property type="molecule type" value="Genomic_DNA"/>
</dbReference>
<dbReference type="Pfam" id="PF16389">
    <property type="entry name" value="DUF4998"/>
    <property type="match status" value="1"/>
</dbReference>
<dbReference type="Proteomes" id="UP000318815">
    <property type="component" value="Unassembled WGS sequence"/>
</dbReference>
<proteinExistence type="predicted"/>
<dbReference type="AlphaFoldDB" id="A0A5C6LL42"/>
<protein>
    <submittedName>
        <fullName evidence="1">Uncharacterized protein</fullName>
    </submittedName>
</protein>
<accession>A0A5C6LL42</accession>
<evidence type="ECO:0000313" key="2">
    <source>
        <dbReference type="Proteomes" id="UP000318815"/>
    </source>
</evidence>
<dbReference type="RefSeq" id="WP_146308421.1">
    <property type="nucleotide sequence ID" value="NZ_VOHS01000082.1"/>
</dbReference>